<keyword evidence="4" id="KW-0378">Hydrolase</keyword>
<dbReference type="SMART" id="SM00278">
    <property type="entry name" value="HhH1"/>
    <property type="match status" value="2"/>
</dbReference>
<dbReference type="SUPFAM" id="SSF52980">
    <property type="entry name" value="Restriction endonuclease-like"/>
    <property type="match status" value="1"/>
</dbReference>
<evidence type="ECO:0000313" key="9">
    <source>
        <dbReference type="EMBL" id="RLE45377.1"/>
    </source>
</evidence>
<name>A0A497EK81_9CREN</name>
<gene>
    <name evidence="9" type="ORF">DRJ31_11370</name>
</gene>
<keyword evidence="1" id="KW-0540">Nuclease</keyword>
<dbReference type="InterPro" id="IPR011335">
    <property type="entry name" value="Restrct_endonuc-II-like"/>
</dbReference>
<evidence type="ECO:0000256" key="4">
    <source>
        <dbReference type="ARBA" id="ARBA00022801"/>
    </source>
</evidence>
<dbReference type="InterPro" id="IPR003583">
    <property type="entry name" value="Hlx-hairpin-Hlx_DNA-bd_motif"/>
</dbReference>
<dbReference type="Proteomes" id="UP000278475">
    <property type="component" value="Unassembled WGS sequence"/>
</dbReference>
<dbReference type="GO" id="GO:0000014">
    <property type="term" value="F:single-stranded DNA endodeoxyribonuclease activity"/>
    <property type="evidence" value="ECO:0007669"/>
    <property type="project" value="TreeGrafter"/>
</dbReference>
<dbReference type="InterPro" id="IPR010994">
    <property type="entry name" value="RuvA_2-like"/>
</dbReference>
<sequence>MIYVDDREPEEICEMLSNLGIEFHRKRLEVGDYLIKYGSFEVAVERKDIRDYVSSLIDGRLFNQCYALSTAFDKSFIFIIGDFDEVADRIDKKAFIGSLVSIALREGDGKVFPIQVKEDVEFCLALKFLNSQIESGRIKAIPRAKKARDAAVAMLMAIPGVGEERAKRLLERFGSVWRIVNASVTELMRVEGIGEKQAKRIYDFVRGRKVR</sequence>
<dbReference type="GO" id="GO:0003684">
    <property type="term" value="F:damaged DNA binding"/>
    <property type="evidence" value="ECO:0007669"/>
    <property type="project" value="TreeGrafter"/>
</dbReference>
<protein>
    <submittedName>
        <fullName evidence="9">DNA repair protein</fullName>
    </submittedName>
</protein>
<keyword evidence="2" id="KW-0255">Endonuclease</keyword>
<dbReference type="GO" id="GO:1901255">
    <property type="term" value="P:nucleotide-excision repair involved in interstrand cross-link repair"/>
    <property type="evidence" value="ECO:0007669"/>
    <property type="project" value="TreeGrafter"/>
</dbReference>
<dbReference type="EMBL" id="QMQV01000263">
    <property type="protein sequence ID" value="RLE45377.1"/>
    <property type="molecule type" value="Genomic_DNA"/>
</dbReference>
<evidence type="ECO:0000256" key="5">
    <source>
        <dbReference type="ARBA" id="ARBA00023125"/>
    </source>
</evidence>
<evidence type="ECO:0000256" key="2">
    <source>
        <dbReference type="ARBA" id="ARBA00022759"/>
    </source>
</evidence>
<dbReference type="AlphaFoldDB" id="A0A497EK81"/>
<feature type="domain" description="Helix-hairpin-helix DNA-binding motif class 1" evidence="7">
    <location>
        <begin position="185"/>
        <end position="204"/>
    </location>
</feature>
<feature type="domain" description="ERCC4" evidence="8">
    <location>
        <begin position="1"/>
        <end position="84"/>
    </location>
</feature>
<comment type="caution">
    <text evidence="9">The sequence shown here is derived from an EMBL/GenBank/DDBJ whole genome shotgun (WGS) entry which is preliminary data.</text>
</comment>
<dbReference type="Gene3D" id="3.40.50.10130">
    <property type="match status" value="1"/>
</dbReference>
<dbReference type="PANTHER" id="PTHR10150:SF0">
    <property type="entry name" value="DNA REPAIR ENDONUCLEASE XPF"/>
    <property type="match status" value="1"/>
</dbReference>
<evidence type="ECO:0000313" key="10">
    <source>
        <dbReference type="Proteomes" id="UP000278475"/>
    </source>
</evidence>
<reference evidence="9 10" key="1">
    <citation type="submission" date="2018-06" db="EMBL/GenBank/DDBJ databases">
        <title>Extensive metabolic versatility and redundancy in microbially diverse, dynamic hydrothermal sediments.</title>
        <authorList>
            <person name="Dombrowski N."/>
            <person name="Teske A."/>
            <person name="Baker B.J."/>
        </authorList>
    </citation>
    <scope>NUCLEOTIDE SEQUENCE [LARGE SCALE GENOMIC DNA]</scope>
    <source>
        <strain evidence="9">B66_G16</strain>
    </source>
</reference>
<proteinExistence type="predicted"/>
<dbReference type="Pfam" id="PF14520">
    <property type="entry name" value="HHH_5"/>
    <property type="match status" value="1"/>
</dbReference>
<evidence type="ECO:0000256" key="1">
    <source>
        <dbReference type="ARBA" id="ARBA00022722"/>
    </source>
</evidence>
<dbReference type="GO" id="GO:0000724">
    <property type="term" value="P:double-strand break repair via homologous recombination"/>
    <property type="evidence" value="ECO:0007669"/>
    <property type="project" value="TreeGrafter"/>
</dbReference>
<keyword evidence="5" id="KW-0238">DNA-binding</keyword>
<dbReference type="SMART" id="SM00891">
    <property type="entry name" value="ERCC4"/>
    <property type="match status" value="1"/>
</dbReference>
<accession>A0A497EK81</accession>
<keyword evidence="3" id="KW-0227">DNA damage</keyword>
<keyword evidence="6" id="KW-0234">DNA repair</keyword>
<dbReference type="Gene3D" id="1.10.150.20">
    <property type="entry name" value="5' to 3' exonuclease, C-terminal subdomain"/>
    <property type="match status" value="1"/>
</dbReference>
<evidence type="ECO:0000256" key="6">
    <source>
        <dbReference type="ARBA" id="ARBA00023204"/>
    </source>
</evidence>
<evidence type="ECO:0000256" key="3">
    <source>
        <dbReference type="ARBA" id="ARBA00022763"/>
    </source>
</evidence>
<feature type="domain" description="Helix-hairpin-helix DNA-binding motif class 1" evidence="7">
    <location>
        <begin position="153"/>
        <end position="172"/>
    </location>
</feature>
<organism evidence="9 10">
    <name type="scientific">Thermoproteota archaeon</name>
    <dbReference type="NCBI Taxonomy" id="2056631"/>
    <lineage>
        <taxon>Archaea</taxon>
        <taxon>Thermoproteota</taxon>
    </lineage>
</organism>
<dbReference type="PANTHER" id="PTHR10150">
    <property type="entry name" value="DNA REPAIR ENDONUCLEASE XPF"/>
    <property type="match status" value="1"/>
</dbReference>
<dbReference type="Pfam" id="PF02732">
    <property type="entry name" value="ERCC4"/>
    <property type="match status" value="1"/>
</dbReference>
<dbReference type="SUPFAM" id="SSF47781">
    <property type="entry name" value="RuvA domain 2-like"/>
    <property type="match status" value="1"/>
</dbReference>
<dbReference type="InterPro" id="IPR006166">
    <property type="entry name" value="ERCC4_domain"/>
</dbReference>
<dbReference type="GO" id="GO:0003697">
    <property type="term" value="F:single-stranded DNA binding"/>
    <property type="evidence" value="ECO:0007669"/>
    <property type="project" value="TreeGrafter"/>
</dbReference>
<evidence type="ECO:0000259" key="8">
    <source>
        <dbReference type="SMART" id="SM00891"/>
    </source>
</evidence>
<evidence type="ECO:0000259" key="7">
    <source>
        <dbReference type="SMART" id="SM00278"/>
    </source>
</evidence>
<dbReference type="CDD" id="cd20075">
    <property type="entry name" value="XPF_nuclease_XPF_arch"/>
    <property type="match status" value="1"/>
</dbReference>